<dbReference type="InterPro" id="IPR036979">
    <property type="entry name" value="CM_dom_sf"/>
</dbReference>
<dbReference type="EMBL" id="LR134510">
    <property type="protein sequence ID" value="VEJ09090.1"/>
    <property type="molecule type" value="Genomic_DNA"/>
</dbReference>
<dbReference type="PANTHER" id="PTHR38041">
    <property type="entry name" value="CHORISMATE MUTASE"/>
    <property type="match status" value="1"/>
</dbReference>
<feature type="domain" description="Chorismate mutase" evidence="3">
    <location>
        <begin position="1"/>
        <end position="92"/>
    </location>
</feature>
<name>A0A448TSV4_9PAST</name>
<dbReference type="EC" id="5.4.99.5" evidence="1"/>
<evidence type="ECO:0000256" key="1">
    <source>
        <dbReference type="ARBA" id="ARBA00012404"/>
    </source>
</evidence>
<dbReference type="KEGG" id="adp:NCTC12871_00520"/>
<reference evidence="4 5" key="1">
    <citation type="submission" date="2018-12" db="EMBL/GenBank/DDBJ databases">
        <authorList>
            <consortium name="Pathogen Informatics"/>
        </authorList>
    </citation>
    <scope>NUCLEOTIDE SEQUENCE [LARGE SCALE GENOMIC DNA]</scope>
    <source>
        <strain evidence="4 5">NCTC12871</strain>
    </source>
</reference>
<dbReference type="GO" id="GO:0046417">
    <property type="term" value="P:chorismate metabolic process"/>
    <property type="evidence" value="ECO:0007669"/>
    <property type="project" value="InterPro"/>
</dbReference>
<dbReference type="GO" id="GO:0009697">
    <property type="term" value="P:salicylic acid biosynthetic process"/>
    <property type="evidence" value="ECO:0007669"/>
    <property type="project" value="TreeGrafter"/>
</dbReference>
<dbReference type="InterPro" id="IPR036263">
    <property type="entry name" value="Chorismate_II_sf"/>
</dbReference>
<keyword evidence="5" id="KW-1185">Reference proteome</keyword>
<protein>
    <recommendedName>
        <fullName evidence="1">chorismate mutase</fullName>
        <ecNumber evidence="1">5.4.99.5</ecNumber>
    </recommendedName>
</protein>
<dbReference type="Pfam" id="PF01817">
    <property type="entry name" value="CM_2"/>
    <property type="match status" value="1"/>
</dbReference>
<dbReference type="PROSITE" id="PS51168">
    <property type="entry name" value="CHORISMATE_MUT_2"/>
    <property type="match status" value="1"/>
</dbReference>
<dbReference type="AlphaFoldDB" id="A0A448TSV4"/>
<organism evidence="4 5">
    <name type="scientific">Actinobacillus delphinicola</name>
    <dbReference type="NCBI Taxonomy" id="51161"/>
    <lineage>
        <taxon>Bacteria</taxon>
        <taxon>Pseudomonadati</taxon>
        <taxon>Pseudomonadota</taxon>
        <taxon>Gammaproteobacteria</taxon>
        <taxon>Pasteurellales</taxon>
        <taxon>Pasteurellaceae</taxon>
        <taxon>Actinobacillus</taxon>
    </lineage>
</organism>
<proteinExistence type="predicted"/>
<evidence type="ECO:0000313" key="5">
    <source>
        <dbReference type="Proteomes" id="UP000279799"/>
    </source>
</evidence>
<evidence type="ECO:0000313" key="4">
    <source>
        <dbReference type="EMBL" id="VEJ09090.1"/>
    </source>
</evidence>
<dbReference type="SMART" id="SM00830">
    <property type="entry name" value="CM_2"/>
    <property type="match status" value="1"/>
</dbReference>
<keyword evidence="2" id="KW-0413">Isomerase</keyword>
<accession>A0A448TSV4</accession>
<dbReference type="RefSeq" id="WP_172594208.1">
    <property type="nucleotide sequence ID" value="NZ_LR134510.1"/>
</dbReference>
<gene>
    <name evidence="4" type="primary">pheA</name>
    <name evidence="4" type="ORF">NCTC12871_00520</name>
</gene>
<dbReference type="PANTHER" id="PTHR38041:SF1">
    <property type="entry name" value="CHORISMATE MUTASE"/>
    <property type="match status" value="1"/>
</dbReference>
<sequence length="97" mass="11547">MTAELQKLRKQINQIDDELLTLLHQRQIIVHEIGKQKQQEHLPLRDLNREQQVLSNLKMKAKTRQLHLSDDDIDAIFHIIMQRALDLQVQESHQNIK</sequence>
<evidence type="ECO:0000256" key="2">
    <source>
        <dbReference type="ARBA" id="ARBA00023235"/>
    </source>
</evidence>
<dbReference type="Proteomes" id="UP000279799">
    <property type="component" value="Chromosome"/>
</dbReference>
<dbReference type="InterPro" id="IPR051331">
    <property type="entry name" value="Chorismate_mutase-related"/>
</dbReference>
<dbReference type="Gene3D" id="1.20.59.10">
    <property type="entry name" value="Chorismate mutase"/>
    <property type="match status" value="1"/>
</dbReference>
<dbReference type="GO" id="GO:0004106">
    <property type="term" value="F:chorismate mutase activity"/>
    <property type="evidence" value="ECO:0007669"/>
    <property type="project" value="UniProtKB-EC"/>
</dbReference>
<dbReference type="InterPro" id="IPR002701">
    <property type="entry name" value="CM_II_prokaryot"/>
</dbReference>
<dbReference type="SUPFAM" id="SSF48600">
    <property type="entry name" value="Chorismate mutase II"/>
    <property type="match status" value="1"/>
</dbReference>
<evidence type="ECO:0000259" key="3">
    <source>
        <dbReference type="PROSITE" id="PS51168"/>
    </source>
</evidence>